<dbReference type="GO" id="GO:1990904">
    <property type="term" value="C:ribonucleoprotein complex"/>
    <property type="evidence" value="ECO:0007669"/>
    <property type="project" value="UniProtKB-KW"/>
</dbReference>
<dbReference type="EMBL" id="BKCP01005073">
    <property type="protein sequence ID" value="GER36189.1"/>
    <property type="molecule type" value="Genomic_DNA"/>
</dbReference>
<comment type="caution">
    <text evidence="1">The sequence shown here is derived from an EMBL/GenBank/DDBJ whole genome shotgun (WGS) entry which is preliminary data.</text>
</comment>
<gene>
    <name evidence="1" type="ORF">STAS_12519</name>
</gene>
<evidence type="ECO:0000313" key="1">
    <source>
        <dbReference type="EMBL" id="GER36189.1"/>
    </source>
</evidence>
<organism evidence="1 2">
    <name type="scientific">Striga asiatica</name>
    <name type="common">Asiatic witchweed</name>
    <name type="synonym">Buchnera asiatica</name>
    <dbReference type="NCBI Taxonomy" id="4170"/>
    <lineage>
        <taxon>Eukaryota</taxon>
        <taxon>Viridiplantae</taxon>
        <taxon>Streptophyta</taxon>
        <taxon>Embryophyta</taxon>
        <taxon>Tracheophyta</taxon>
        <taxon>Spermatophyta</taxon>
        <taxon>Magnoliopsida</taxon>
        <taxon>eudicotyledons</taxon>
        <taxon>Gunneridae</taxon>
        <taxon>Pentapetalae</taxon>
        <taxon>asterids</taxon>
        <taxon>lamiids</taxon>
        <taxon>Lamiales</taxon>
        <taxon>Orobanchaceae</taxon>
        <taxon>Buchnereae</taxon>
        <taxon>Striga</taxon>
    </lineage>
</organism>
<keyword evidence="2" id="KW-1185">Reference proteome</keyword>
<keyword evidence="1" id="KW-0687">Ribonucleoprotein</keyword>
<evidence type="ECO:0000313" key="2">
    <source>
        <dbReference type="Proteomes" id="UP000325081"/>
    </source>
</evidence>
<dbReference type="Proteomes" id="UP000325081">
    <property type="component" value="Unassembled WGS sequence"/>
</dbReference>
<proteinExistence type="predicted"/>
<dbReference type="AlphaFoldDB" id="A0A5A7PTN9"/>
<name>A0A5A7PTN9_STRAF</name>
<reference evidence="2" key="1">
    <citation type="journal article" date="2019" name="Curr. Biol.">
        <title>Genome Sequence of Striga asiatica Provides Insight into the Evolution of Plant Parasitism.</title>
        <authorList>
            <person name="Yoshida S."/>
            <person name="Kim S."/>
            <person name="Wafula E.K."/>
            <person name="Tanskanen J."/>
            <person name="Kim Y.M."/>
            <person name="Honaas L."/>
            <person name="Yang Z."/>
            <person name="Spallek T."/>
            <person name="Conn C.E."/>
            <person name="Ichihashi Y."/>
            <person name="Cheong K."/>
            <person name="Cui S."/>
            <person name="Der J.P."/>
            <person name="Gundlach H."/>
            <person name="Jiao Y."/>
            <person name="Hori C."/>
            <person name="Ishida J.K."/>
            <person name="Kasahara H."/>
            <person name="Kiba T."/>
            <person name="Kim M.S."/>
            <person name="Koo N."/>
            <person name="Laohavisit A."/>
            <person name="Lee Y.H."/>
            <person name="Lumba S."/>
            <person name="McCourt P."/>
            <person name="Mortimer J.C."/>
            <person name="Mutuku J.M."/>
            <person name="Nomura T."/>
            <person name="Sasaki-Sekimoto Y."/>
            <person name="Seto Y."/>
            <person name="Wang Y."/>
            <person name="Wakatake T."/>
            <person name="Sakakibara H."/>
            <person name="Demura T."/>
            <person name="Yamaguchi S."/>
            <person name="Yoneyama K."/>
            <person name="Manabe R.I."/>
            <person name="Nelson D.C."/>
            <person name="Schulman A.H."/>
            <person name="Timko M.P."/>
            <person name="dePamphilis C.W."/>
            <person name="Choi D."/>
            <person name="Shirasu K."/>
        </authorList>
    </citation>
    <scope>NUCLEOTIDE SEQUENCE [LARGE SCALE GENOMIC DNA]</scope>
    <source>
        <strain evidence="2">cv. UVA1</strain>
    </source>
</reference>
<accession>A0A5A7PTN9</accession>
<protein>
    <submittedName>
        <fullName evidence="1">H/ACA ribonucleoprotein complex subunit 4</fullName>
    </submittedName>
</protein>
<sequence length="174" mass="18703">MKRKRKESNYLMHKIAANRGSPLPDGPAHTRSSIVALIIYVAFNLSSPTNPCSHVAALVLSVVVCEIGEHSTLFLQSPSVGPCCVYGISFCRSMLRVRETATRFGKITPLLEKQLLGWITRGAIEEADIVAALQGTNVFFEGLPLVAGLGYPSETPSPGPLTYQSAGNPSFSLQ</sequence>